<feature type="signal peptide" evidence="1">
    <location>
        <begin position="1"/>
        <end position="19"/>
    </location>
</feature>
<feature type="chain" id="PRO_5012530465" evidence="1">
    <location>
        <begin position="20"/>
        <end position="133"/>
    </location>
</feature>
<reference evidence="2" key="1">
    <citation type="submission" date="2016-04" db="EMBL/GenBank/DDBJ databases">
        <title>Peptidic Toxins from the Spider Nephila clacata Target the VGICs on Insect DUM Neurons for preying.</title>
        <authorList>
            <person name="Jin L."/>
            <person name="Lai R."/>
        </authorList>
    </citation>
    <scope>NUCLEOTIDE SEQUENCE</scope>
</reference>
<evidence type="ECO:0000256" key="1">
    <source>
        <dbReference type="SAM" id="SignalP"/>
    </source>
</evidence>
<dbReference type="EMBL" id="KX023312">
    <property type="protein sequence ID" value="ARQ14846.1"/>
    <property type="molecule type" value="mRNA"/>
</dbReference>
<protein>
    <submittedName>
        <fullName evidence="2">Spider venom protein NPTX_A12</fullName>
    </submittedName>
</protein>
<evidence type="ECO:0000313" key="2">
    <source>
        <dbReference type="EMBL" id="ARQ14846.1"/>
    </source>
</evidence>
<keyword evidence="1" id="KW-0732">Signal</keyword>
<dbReference type="AlphaFoldDB" id="A0A1X9PYH0"/>
<name>A0A1X9PYH0_NEPPI</name>
<proteinExistence type="evidence at transcript level"/>
<sequence>MKLLFLAFAVIFLASEAYGFFGNFGEGPKGGRGGPGGMMPPPPFGHRCRPPAMLPKCEEFMKKVHDKLKENGSGPFSCRDAENRNECKFNELMKARLAIPEKPSSECLDQVYEFLEGVSETTTTSTEEESSYE</sequence>
<accession>A0A1X9PYH0</accession>
<organism evidence="2">
    <name type="scientific">Nephila pilipes</name>
    <name type="common">Giant wood spider</name>
    <name type="synonym">Nephila maculata</name>
    <dbReference type="NCBI Taxonomy" id="299642"/>
    <lineage>
        <taxon>Eukaryota</taxon>
        <taxon>Metazoa</taxon>
        <taxon>Ecdysozoa</taxon>
        <taxon>Arthropoda</taxon>
        <taxon>Chelicerata</taxon>
        <taxon>Arachnida</taxon>
        <taxon>Araneae</taxon>
        <taxon>Araneomorphae</taxon>
        <taxon>Entelegynae</taxon>
        <taxon>Araneoidea</taxon>
        <taxon>Nephilidae</taxon>
        <taxon>Nephila</taxon>
    </lineage>
</organism>